<keyword evidence="12" id="KW-1185">Reference proteome</keyword>
<evidence type="ECO:0000256" key="2">
    <source>
        <dbReference type="ARBA" id="ARBA00022448"/>
    </source>
</evidence>
<evidence type="ECO:0000256" key="6">
    <source>
        <dbReference type="ARBA" id="ARBA00022989"/>
    </source>
</evidence>
<keyword evidence="3 9" id="KW-0812">Transmembrane</keyword>
<feature type="transmembrane region" description="Helical" evidence="9">
    <location>
        <begin position="1056"/>
        <end position="1082"/>
    </location>
</feature>
<evidence type="ECO:0000256" key="5">
    <source>
        <dbReference type="ARBA" id="ARBA00022840"/>
    </source>
</evidence>
<feature type="domain" description="ABC transporter" evidence="10">
    <location>
        <begin position="699"/>
        <end position="917"/>
    </location>
</feature>
<dbReference type="GO" id="GO:0016887">
    <property type="term" value="F:ATP hydrolysis activity"/>
    <property type="evidence" value="ECO:0007669"/>
    <property type="project" value="InterPro"/>
</dbReference>
<dbReference type="InterPro" id="IPR003593">
    <property type="entry name" value="AAA+_ATPase"/>
</dbReference>
<evidence type="ECO:0000256" key="1">
    <source>
        <dbReference type="ARBA" id="ARBA00004141"/>
    </source>
</evidence>
<dbReference type="AlphaFoldDB" id="A0AAD7XLP9"/>
<evidence type="ECO:0000259" key="10">
    <source>
        <dbReference type="PROSITE" id="PS50893"/>
    </source>
</evidence>
<evidence type="ECO:0000256" key="9">
    <source>
        <dbReference type="SAM" id="Phobius"/>
    </source>
</evidence>
<gene>
    <name evidence="11" type="ORF">CTAYLR_004301</name>
</gene>
<protein>
    <recommendedName>
        <fullName evidence="10">ABC transporter domain-containing protein</fullName>
    </recommendedName>
</protein>
<feature type="region of interest" description="Disordered" evidence="8">
    <location>
        <begin position="1"/>
        <end position="21"/>
    </location>
</feature>
<dbReference type="InterPro" id="IPR017871">
    <property type="entry name" value="ABC_transporter-like_CS"/>
</dbReference>
<dbReference type="Pfam" id="PF00005">
    <property type="entry name" value="ABC_tran"/>
    <property type="match status" value="2"/>
</dbReference>
<feature type="transmembrane region" description="Helical" evidence="9">
    <location>
        <begin position="608"/>
        <end position="631"/>
    </location>
</feature>
<reference evidence="11" key="1">
    <citation type="submission" date="2023-01" db="EMBL/GenBank/DDBJ databases">
        <title>Metagenome sequencing of chrysophaentin producing Chrysophaeum taylorii.</title>
        <authorList>
            <person name="Davison J."/>
            <person name="Bewley C."/>
        </authorList>
    </citation>
    <scope>NUCLEOTIDE SEQUENCE</scope>
    <source>
        <strain evidence="11">NIES-1699</strain>
    </source>
</reference>
<dbReference type="EMBL" id="JAQMWT010000320">
    <property type="protein sequence ID" value="KAJ8604890.1"/>
    <property type="molecule type" value="Genomic_DNA"/>
</dbReference>
<dbReference type="InterPro" id="IPR050352">
    <property type="entry name" value="ABCG_transporters"/>
</dbReference>
<feature type="domain" description="ABC transporter" evidence="10">
    <location>
        <begin position="78"/>
        <end position="314"/>
    </location>
</feature>
<evidence type="ECO:0000256" key="4">
    <source>
        <dbReference type="ARBA" id="ARBA00022741"/>
    </source>
</evidence>
<feature type="transmembrane region" description="Helical" evidence="9">
    <location>
        <begin position="372"/>
        <end position="396"/>
    </location>
</feature>
<evidence type="ECO:0000256" key="7">
    <source>
        <dbReference type="ARBA" id="ARBA00023136"/>
    </source>
</evidence>
<comment type="subcellular location">
    <subcellularLocation>
        <location evidence="1">Membrane</location>
        <topology evidence="1">Multi-pass membrane protein</topology>
    </subcellularLocation>
</comment>
<keyword evidence="2" id="KW-0813">Transport</keyword>
<feature type="transmembrane region" description="Helical" evidence="9">
    <location>
        <begin position="457"/>
        <end position="484"/>
    </location>
</feature>
<dbReference type="Pfam" id="PF01061">
    <property type="entry name" value="ABC2_membrane"/>
    <property type="match status" value="1"/>
</dbReference>
<dbReference type="SUPFAM" id="SSF52540">
    <property type="entry name" value="P-loop containing nucleoside triphosphate hydrolases"/>
    <property type="match status" value="2"/>
</dbReference>
<dbReference type="PANTHER" id="PTHR48041">
    <property type="entry name" value="ABC TRANSPORTER G FAMILY MEMBER 28"/>
    <property type="match status" value="1"/>
</dbReference>
<name>A0AAD7XLP9_9STRA</name>
<comment type="caution">
    <text evidence="11">The sequence shown here is derived from an EMBL/GenBank/DDBJ whole genome shotgun (WGS) entry which is preliminary data.</text>
</comment>
<dbReference type="GO" id="GO:0140359">
    <property type="term" value="F:ABC-type transporter activity"/>
    <property type="evidence" value="ECO:0007669"/>
    <property type="project" value="InterPro"/>
</dbReference>
<keyword evidence="5" id="KW-0067">ATP-binding</keyword>
<dbReference type="GO" id="GO:0005524">
    <property type="term" value="F:ATP binding"/>
    <property type="evidence" value="ECO:0007669"/>
    <property type="project" value="UniProtKB-KW"/>
</dbReference>
<dbReference type="PANTHER" id="PTHR48041:SF113">
    <property type="entry name" value="ATP-BINDING CASSETTE SUB-FAMILY G MEMBER 5"/>
    <property type="match status" value="1"/>
</dbReference>
<evidence type="ECO:0000313" key="11">
    <source>
        <dbReference type="EMBL" id="KAJ8604890.1"/>
    </source>
</evidence>
<sequence>MPEQRTSSSREEDLRSLSSDRNVEDIEELGSISRDSEIFGRRSASIVTRIVRGRMRSFDFKDLSFKYESQDDWDAFPLILTRLGVRVRRHQVLAFVSARCDPGELTCVMGPSGAGKSQLLRALAGRLPVGAVVTGSAGVGGASILGLCPRTRRDLIGYVSQEPVFCPGWETMTVGAYLDYVAILQLGFTTDYAVLEALELPARFVEMPIRVLSGGEKKRLSIAADAILGRAHICLLDEPTSSLSHTDALSLMRVVLRLTRRTNCVTVATIHQPGNSIFTLFDTLVLLKSGRVLYAGRRAEARGRLSGLAPPRETQATAEWLLDTVAVMKEEIFAVPEEDESYAPFTENNVIVRTAASCDEWRREVMVLTRRFGATLFLDPSLSAIPFFIVIVDALLRGWLMLDPSSSVSGAWIRFYAAELTPAQTNQPCVPLIVWYCLTLAPAVSEMRNGRYRYGSFVVAVLGCVTARAVLIAVPTMTVYYWMVGWYPSEWLTTAAFELMGAQSLGVVAVLSAVFGGSPTLAGLLFTIYLVINYNIRGVFFSQRVMPTVVAHLTDGLPLRWTNDGTATAQLRGRSYECKADEALIYSPCPVRGSDILALFNMGERKNWVLRFSLFELACVVLVCLLLDCIVMGRVKVAKKTAQGIIPGNFEVCEALDERHDDDCPKHEDDGKIVEEDPDGHHLAELLTDVYSPSSVPALCVEDLSVITSNGTRLLRDVSFSANAATLTAIFGNSGCGKSTMLNAIAGRIPAVGRMERHPVAYVQQDAQLADWLNVQELFAYHSELRGFLQQQDIIHATMCFLGLTRVAKTKASQLSGGERRRTALGVDGILSARPWLLLDEPTTGLSASDAWQLIKNLHALALATRWVILASLHSPRVEIYLLFDAVVLLGKGGVCYYSGPRDEVPTSFKGNDANAAEAIMAHLKVLDALDDDNSKRQQKQPLSRKVVALKPPIRPKATFAHVWIHCRRQCKLARRDPGLSTVLFIQHAAISVMIGFACSRLDIRLASHARDVVGVVTIQPIIGFVTSMMAWVLVDDLGVQIAHEVRRGKYAPLSALIAFVAVHAVRLLLFTTLPAVVPVYFLAGLRRTPRAFLHFLATTWICCMYGLASLLFMLGVCRNKHRMSSWMGMALFTQNFSGFYRAIADYPLALRWFTRQLGVFYYMIDVAVTTQLPATLRCAGGGDEITVCPVGAKEYLRETHSYAQHTHRSRYLRSTIIVIVFGAFGCVLIAREIR</sequence>
<accession>A0AAD7XLP9</accession>
<dbReference type="InterPro" id="IPR027417">
    <property type="entry name" value="P-loop_NTPase"/>
</dbReference>
<dbReference type="InterPro" id="IPR013525">
    <property type="entry name" value="ABC2_TM"/>
</dbReference>
<dbReference type="GO" id="GO:0043190">
    <property type="term" value="C:ATP-binding cassette (ABC) transporter complex"/>
    <property type="evidence" value="ECO:0007669"/>
    <property type="project" value="TreeGrafter"/>
</dbReference>
<keyword evidence="6 9" id="KW-1133">Transmembrane helix</keyword>
<organism evidence="11 12">
    <name type="scientific">Chrysophaeum taylorii</name>
    <dbReference type="NCBI Taxonomy" id="2483200"/>
    <lineage>
        <taxon>Eukaryota</taxon>
        <taxon>Sar</taxon>
        <taxon>Stramenopiles</taxon>
        <taxon>Ochrophyta</taxon>
        <taxon>Pelagophyceae</taxon>
        <taxon>Pelagomonadales</taxon>
        <taxon>Pelagomonadaceae</taxon>
        <taxon>Chrysophaeum</taxon>
    </lineage>
</organism>
<feature type="transmembrane region" description="Helical" evidence="9">
    <location>
        <begin position="978"/>
        <end position="998"/>
    </location>
</feature>
<dbReference type="Proteomes" id="UP001230188">
    <property type="component" value="Unassembled WGS sequence"/>
</dbReference>
<evidence type="ECO:0000256" key="8">
    <source>
        <dbReference type="SAM" id="MobiDB-lite"/>
    </source>
</evidence>
<evidence type="ECO:0000313" key="12">
    <source>
        <dbReference type="Proteomes" id="UP001230188"/>
    </source>
</evidence>
<keyword evidence="4" id="KW-0547">Nucleotide-binding</keyword>
<feature type="transmembrane region" description="Helical" evidence="9">
    <location>
        <begin position="505"/>
        <end position="532"/>
    </location>
</feature>
<dbReference type="Gene3D" id="3.40.50.300">
    <property type="entry name" value="P-loop containing nucleotide triphosphate hydrolases"/>
    <property type="match status" value="2"/>
</dbReference>
<proteinExistence type="predicted"/>
<dbReference type="InterPro" id="IPR003439">
    <property type="entry name" value="ABC_transporter-like_ATP-bd"/>
</dbReference>
<dbReference type="PROSITE" id="PS50893">
    <property type="entry name" value="ABC_TRANSPORTER_2"/>
    <property type="match status" value="2"/>
</dbReference>
<keyword evidence="7 9" id="KW-0472">Membrane</keyword>
<feature type="transmembrane region" description="Helical" evidence="9">
    <location>
        <begin position="1094"/>
        <end position="1118"/>
    </location>
</feature>
<evidence type="ECO:0000256" key="3">
    <source>
        <dbReference type="ARBA" id="ARBA00022692"/>
    </source>
</evidence>
<feature type="transmembrane region" description="Helical" evidence="9">
    <location>
        <begin position="1013"/>
        <end position="1035"/>
    </location>
</feature>
<dbReference type="PROSITE" id="PS00211">
    <property type="entry name" value="ABC_TRANSPORTER_1"/>
    <property type="match status" value="1"/>
</dbReference>
<feature type="transmembrane region" description="Helical" evidence="9">
    <location>
        <begin position="1212"/>
        <end position="1231"/>
    </location>
</feature>
<dbReference type="SMART" id="SM00382">
    <property type="entry name" value="AAA"/>
    <property type="match status" value="2"/>
</dbReference>